<reference evidence="1" key="1">
    <citation type="submission" date="2011-01" db="EMBL/GenBank/DDBJ databases">
        <title>The Genome Sequence of Nematocida parisii strain ERTm3.</title>
        <authorList>
            <consortium name="The Broad Institute Genome Sequencing Platform"/>
            <consortium name="The Broad Institute Genome Sequencing Center for Infectious Disease"/>
            <person name="Cuomo C."/>
            <person name="Troemel E."/>
            <person name="Young S.K."/>
            <person name="Zeng Q."/>
            <person name="Gargeya S."/>
            <person name="Fitzgerald M."/>
            <person name="Haas B."/>
            <person name="Abouelleil A."/>
            <person name="Alvarado L."/>
            <person name="Arachchi H.M."/>
            <person name="Berlin A."/>
            <person name="Chapman S.B."/>
            <person name="Gearin G."/>
            <person name="Goldberg J."/>
            <person name="Griggs A."/>
            <person name="Gujja S."/>
            <person name="Hansen M."/>
            <person name="Heiman D."/>
            <person name="Howarth C."/>
            <person name="Larimer J."/>
            <person name="Lui A."/>
            <person name="MacDonald P.J.P."/>
            <person name="McCowen C."/>
            <person name="Montmayeur A."/>
            <person name="Murphy C."/>
            <person name="Neiman D."/>
            <person name="Pearson M."/>
            <person name="Priest M."/>
            <person name="Roberts A."/>
            <person name="Saif S."/>
            <person name="Shea T."/>
            <person name="Sisk P."/>
            <person name="Stolte C."/>
            <person name="Sykes S."/>
            <person name="Wortman J."/>
            <person name="Nusbaum C."/>
            <person name="Birren B."/>
        </authorList>
    </citation>
    <scope>NUCLEOTIDE SEQUENCE</scope>
    <source>
        <strain evidence="1">ERTm3</strain>
    </source>
</reference>
<gene>
    <name evidence="1" type="ORF">NEQG_01626</name>
</gene>
<dbReference type="InParanoid" id="I3EG35"/>
<keyword evidence="2" id="KW-1185">Reference proteome</keyword>
<dbReference type="AlphaFoldDB" id="I3EG35"/>
<name>I3EG35_NEMP3</name>
<evidence type="ECO:0000313" key="1">
    <source>
        <dbReference type="EMBL" id="EIJ88182.1"/>
    </source>
</evidence>
<protein>
    <submittedName>
        <fullName evidence="1">Uncharacterized protein</fullName>
    </submittedName>
</protein>
<dbReference type="HOGENOM" id="CLU_1277927_0_0_1"/>
<dbReference type="OMA" id="DSMHINI"/>
<sequence>MDGRNPYDSILSHALKGKKEETNQAINVYKDELVSKIDANYRRLSPIAEFPYCTCSLSEDRLDKAVEIEKINVAFDSMHINILTKMSNTNKPKSKQESILPIKQKIRRDVIILKCKCTEKKQIDWSESINIKLLGLLTDYAYKTLSHLTLISDLVDPKNEIENEEKEEEVLHSEEIVEYLKKNITDVDTVECLTSGDTEERNNLLAKILRESRQKK</sequence>
<accession>I3EG35</accession>
<proteinExistence type="predicted"/>
<dbReference type="VEuPathDB" id="MicrosporidiaDB:NEQG_01626"/>
<dbReference type="OrthoDB" id="2187738at2759"/>
<evidence type="ECO:0000313" key="2">
    <source>
        <dbReference type="Proteomes" id="UP000002872"/>
    </source>
</evidence>
<organism evidence="1 2">
    <name type="scientific">Nematocida parisii (strain ERTm3)</name>
    <name type="common">Nematode killer fungus</name>
    <dbReference type="NCBI Taxonomy" id="935791"/>
    <lineage>
        <taxon>Eukaryota</taxon>
        <taxon>Fungi</taxon>
        <taxon>Fungi incertae sedis</taxon>
        <taxon>Microsporidia</taxon>
        <taxon>Nematocida</taxon>
    </lineage>
</organism>
<dbReference type="EMBL" id="GL870879">
    <property type="protein sequence ID" value="EIJ88182.1"/>
    <property type="molecule type" value="Genomic_DNA"/>
</dbReference>
<dbReference type="Proteomes" id="UP000002872">
    <property type="component" value="Unassembled WGS sequence"/>
</dbReference>